<dbReference type="PANTHER" id="PTHR10903">
    <property type="entry name" value="GTPASE, IMAP FAMILY MEMBER-RELATED"/>
    <property type="match status" value="1"/>
</dbReference>
<dbReference type="PROSITE" id="PS51720">
    <property type="entry name" value="G_AIG1"/>
    <property type="match status" value="1"/>
</dbReference>
<gene>
    <name evidence="7" type="primary">LOC123728265</name>
</gene>
<comment type="similarity">
    <text evidence="1">Belongs to the TRAFAC class TrmE-Era-EngA-EngB-Septin-like GTPase superfamily. AIG1/Toc34/Toc159-like paraseptin GTPase family. IAN subfamily.</text>
</comment>
<dbReference type="InterPro" id="IPR045058">
    <property type="entry name" value="GIMA/IAN/Toc"/>
</dbReference>
<sequence length="460" mass="52247">MSESPKTPCHTNTDNRNPKEDVMPCTGSNLDQDKTPEPSSKMDDTRIDTGKREKEDVMPCTGSNLDQDKTPEPSRAGNRWHTDSRVGDRYAGTDWQRQGVSGFHISGICQSKKRNMSESPKTPCHTNTDNRNPKEDVMPCTGSNLDQDKTPEPSSKMDDTRIDTGKREKEDVMPCTGSNLDQDKTPEPSRAGNRWHTDSRVGDRYAGTDWQRQGVSDPEVLNEQETRQMKPKNIYSLNIVLLGQAGVGKSASGNTIWGANPVFKSYPSSLPVTKMCQEVQLQIQGMEGRVIDTPDFFYDNVGTQSDTHVKECKTYLMRDESVCLLVIKIGRFTKGKREILNQLEKAFDSKIREKTIVLFTHGEDLKNMNIEMFIQSDPHLQQIVELCGNRYHVFRNTDPDRRQVMELMEKICKVLGLEKRFSELKDLLFPELKECGRKQTNMSPDSQSKVNKIKQFCPLL</sequence>
<feature type="domain" description="AIG1-type G" evidence="5">
    <location>
        <begin position="234"/>
        <end position="433"/>
    </location>
</feature>
<evidence type="ECO:0000256" key="1">
    <source>
        <dbReference type="ARBA" id="ARBA00008535"/>
    </source>
</evidence>
<feature type="compositionally biased region" description="Basic and acidic residues" evidence="4">
    <location>
        <begin position="31"/>
        <end position="57"/>
    </location>
</feature>
<dbReference type="GeneID" id="123728265"/>
<dbReference type="RefSeq" id="XP_045556086.1">
    <property type="nucleotide sequence ID" value="XM_045700130.1"/>
</dbReference>
<accession>A0ABM3DBA8</accession>
<dbReference type="SUPFAM" id="SSF52540">
    <property type="entry name" value="P-loop containing nucleoside triphosphate hydrolases"/>
    <property type="match status" value="1"/>
</dbReference>
<evidence type="ECO:0000313" key="7">
    <source>
        <dbReference type="RefSeq" id="XP_045556086.1"/>
    </source>
</evidence>
<feature type="compositionally biased region" description="Polar residues" evidence="4">
    <location>
        <begin position="1"/>
        <end position="15"/>
    </location>
</feature>
<evidence type="ECO:0000256" key="3">
    <source>
        <dbReference type="ARBA" id="ARBA00023134"/>
    </source>
</evidence>
<feature type="compositionally biased region" description="Polar residues" evidence="4">
    <location>
        <begin position="117"/>
        <end position="130"/>
    </location>
</feature>
<dbReference type="Pfam" id="PF04548">
    <property type="entry name" value="AIG1"/>
    <property type="match status" value="1"/>
</dbReference>
<feature type="region of interest" description="Disordered" evidence="4">
    <location>
        <begin position="1"/>
        <end position="93"/>
    </location>
</feature>
<dbReference type="Proteomes" id="UP001652741">
    <property type="component" value="Chromosome ssa17"/>
</dbReference>
<organism evidence="6 7">
    <name type="scientific">Salmo salar</name>
    <name type="common">Atlantic salmon</name>
    <dbReference type="NCBI Taxonomy" id="8030"/>
    <lineage>
        <taxon>Eukaryota</taxon>
        <taxon>Metazoa</taxon>
        <taxon>Chordata</taxon>
        <taxon>Craniata</taxon>
        <taxon>Vertebrata</taxon>
        <taxon>Euteleostomi</taxon>
        <taxon>Actinopterygii</taxon>
        <taxon>Neopterygii</taxon>
        <taxon>Teleostei</taxon>
        <taxon>Protacanthopterygii</taxon>
        <taxon>Salmoniformes</taxon>
        <taxon>Salmonidae</taxon>
        <taxon>Salmoninae</taxon>
        <taxon>Salmo</taxon>
    </lineage>
</organism>
<evidence type="ECO:0000313" key="6">
    <source>
        <dbReference type="Proteomes" id="UP001652741"/>
    </source>
</evidence>
<keyword evidence="3" id="KW-0342">GTP-binding</keyword>
<dbReference type="InterPro" id="IPR006703">
    <property type="entry name" value="G_AIG1"/>
</dbReference>
<keyword evidence="6" id="KW-1185">Reference proteome</keyword>
<keyword evidence="2" id="KW-0547">Nucleotide-binding</keyword>
<evidence type="ECO:0000256" key="2">
    <source>
        <dbReference type="ARBA" id="ARBA00022741"/>
    </source>
</evidence>
<dbReference type="PANTHER" id="PTHR10903:SF188">
    <property type="entry name" value="GTPASE IMAP FAMILY MEMBER 2-LIKE-RELATED"/>
    <property type="match status" value="1"/>
</dbReference>
<evidence type="ECO:0000256" key="4">
    <source>
        <dbReference type="SAM" id="MobiDB-lite"/>
    </source>
</evidence>
<dbReference type="InterPro" id="IPR027417">
    <property type="entry name" value="P-loop_NTPase"/>
</dbReference>
<feature type="compositionally biased region" description="Basic and acidic residues" evidence="4">
    <location>
        <begin position="146"/>
        <end position="172"/>
    </location>
</feature>
<protein>
    <submittedName>
        <fullName evidence="7">Immune-associated nucleotide-binding protein 8-like isoform X1</fullName>
    </submittedName>
</protein>
<dbReference type="Gene3D" id="3.40.50.300">
    <property type="entry name" value="P-loop containing nucleotide triphosphate hydrolases"/>
    <property type="match status" value="1"/>
</dbReference>
<feature type="region of interest" description="Disordered" evidence="4">
    <location>
        <begin position="112"/>
        <end position="201"/>
    </location>
</feature>
<evidence type="ECO:0000259" key="5">
    <source>
        <dbReference type="PROSITE" id="PS51720"/>
    </source>
</evidence>
<reference evidence="7" key="1">
    <citation type="submission" date="2025-08" db="UniProtKB">
        <authorList>
            <consortium name="RefSeq"/>
        </authorList>
    </citation>
    <scope>IDENTIFICATION</scope>
</reference>
<proteinExistence type="inferred from homology"/>
<name>A0ABM3DBA8_SALSA</name>